<evidence type="ECO:0000256" key="3">
    <source>
        <dbReference type="ARBA" id="ARBA00022917"/>
    </source>
</evidence>
<reference evidence="6 7" key="1">
    <citation type="journal article" date="2005" name="PLoS Biol.">
        <title>The genomes of Oryza sativa: a history of duplications.</title>
        <authorList>
            <person name="Yu J."/>
            <person name="Wang J."/>
            <person name="Lin W."/>
            <person name="Li S."/>
            <person name="Li H."/>
            <person name="Zhou J."/>
            <person name="Ni P."/>
            <person name="Dong W."/>
            <person name="Hu S."/>
            <person name="Zeng C."/>
            <person name="Zhang J."/>
            <person name="Zhang Y."/>
            <person name="Li R."/>
            <person name="Xu Z."/>
            <person name="Li S."/>
            <person name="Li X."/>
            <person name="Zheng H."/>
            <person name="Cong L."/>
            <person name="Lin L."/>
            <person name="Yin J."/>
            <person name="Geng J."/>
            <person name="Li G."/>
            <person name="Shi J."/>
            <person name="Liu J."/>
            <person name="Lv H."/>
            <person name="Li J."/>
            <person name="Wang J."/>
            <person name="Deng Y."/>
            <person name="Ran L."/>
            <person name="Shi X."/>
            <person name="Wang X."/>
            <person name="Wu Q."/>
            <person name="Li C."/>
            <person name="Ren X."/>
            <person name="Wang J."/>
            <person name="Wang X."/>
            <person name="Li D."/>
            <person name="Liu D."/>
            <person name="Zhang X."/>
            <person name="Ji Z."/>
            <person name="Zhao W."/>
            <person name="Sun Y."/>
            <person name="Zhang Z."/>
            <person name="Bao J."/>
            <person name="Han Y."/>
            <person name="Dong L."/>
            <person name="Ji J."/>
            <person name="Chen P."/>
            <person name="Wu S."/>
            <person name="Liu J."/>
            <person name="Xiao Y."/>
            <person name="Bu D."/>
            <person name="Tan J."/>
            <person name="Yang L."/>
            <person name="Ye C."/>
            <person name="Zhang J."/>
            <person name="Xu J."/>
            <person name="Zhou Y."/>
            <person name="Yu Y."/>
            <person name="Zhang B."/>
            <person name="Zhuang S."/>
            <person name="Wei H."/>
            <person name="Liu B."/>
            <person name="Lei M."/>
            <person name="Yu H."/>
            <person name="Li Y."/>
            <person name="Xu H."/>
            <person name="Wei S."/>
            <person name="He X."/>
            <person name="Fang L."/>
            <person name="Zhang Z."/>
            <person name="Zhang Y."/>
            <person name="Huang X."/>
            <person name="Su Z."/>
            <person name="Tong W."/>
            <person name="Li J."/>
            <person name="Tong Z."/>
            <person name="Li S."/>
            <person name="Ye J."/>
            <person name="Wang L."/>
            <person name="Fang L."/>
            <person name="Lei T."/>
            <person name="Chen C."/>
            <person name="Chen H."/>
            <person name="Xu Z."/>
            <person name="Li H."/>
            <person name="Huang H."/>
            <person name="Zhang F."/>
            <person name="Xu H."/>
            <person name="Li N."/>
            <person name="Zhao C."/>
            <person name="Li S."/>
            <person name="Dong L."/>
            <person name="Huang Y."/>
            <person name="Li L."/>
            <person name="Xi Y."/>
            <person name="Qi Q."/>
            <person name="Li W."/>
            <person name="Zhang B."/>
            <person name="Hu W."/>
            <person name="Zhang Y."/>
            <person name="Tian X."/>
            <person name="Jiao Y."/>
            <person name="Liang X."/>
            <person name="Jin J."/>
            <person name="Gao L."/>
            <person name="Zheng W."/>
            <person name="Hao B."/>
            <person name="Liu S."/>
            <person name="Wang W."/>
            <person name="Yuan L."/>
            <person name="Cao M."/>
            <person name="McDermott J."/>
            <person name="Samudrala R."/>
            <person name="Wang J."/>
            <person name="Wong G.K."/>
            <person name="Yang H."/>
        </authorList>
    </citation>
    <scope>NUCLEOTIDE SEQUENCE [LARGE SCALE GENOMIC DNA]</scope>
    <source>
        <strain evidence="7">cv. 93-11</strain>
    </source>
</reference>
<comment type="subcellular location">
    <subcellularLocation>
        <location evidence="4">Cytoplasm</location>
    </subcellularLocation>
</comment>
<dbReference type="HOGENOM" id="CLU_029210_1_0_1"/>
<dbReference type="GO" id="GO:0005852">
    <property type="term" value="C:eukaryotic translation initiation factor 3 complex"/>
    <property type="evidence" value="ECO:0007669"/>
    <property type="project" value="UniProtKB-UniRule"/>
</dbReference>
<dbReference type="EMBL" id="CM000126">
    <property type="protein sequence ID" value="EEC70234.1"/>
    <property type="molecule type" value="Genomic_DNA"/>
</dbReference>
<dbReference type="Pfam" id="PF10255">
    <property type="entry name" value="Paf67"/>
    <property type="match status" value="1"/>
</dbReference>
<dbReference type="Gramene" id="BGIOSGA002079-TA">
    <property type="protein sequence ID" value="BGIOSGA002079-PA"/>
    <property type="gene ID" value="BGIOSGA002079"/>
</dbReference>
<evidence type="ECO:0000259" key="5">
    <source>
        <dbReference type="PROSITE" id="PS50250"/>
    </source>
</evidence>
<dbReference type="PANTHER" id="PTHR13242">
    <property type="entry name" value="EUKARYOTIC TRANSLATION INITIATION FACTOR 3"/>
    <property type="match status" value="1"/>
</dbReference>
<accession>B8AB04</accession>
<dbReference type="AlphaFoldDB" id="B8AB04"/>
<dbReference type="InterPro" id="IPR000717">
    <property type="entry name" value="PCI_dom"/>
</dbReference>
<feature type="domain" description="PCI" evidence="5">
    <location>
        <begin position="303"/>
        <end position="502"/>
    </location>
</feature>
<dbReference type="PROSITE" id="PS50250">
    <property type="entry name" value="PCI"/>
    <property type="match status" value="1"/>
</dbReference>
<dbReference type="STRING" id="39946.B8AB04"/>
<dbReference type="GO" id="GO:0003743">
    <property type="term" value="F:translation initiation factor activity"/>
    <property type="evidence" value="ECO:0007669"/>
    <property type="project" value="UniProtKB-UniRule"/>
</dbReference>
<dbReference type="GO" id="GO:0016282">
    <property type="term" value="C:eukaryotic 43S preinitiation complex"/>
    <property type="evidence" value="ECO:0007669"/>
    <property type="project" value="UniProtKB-UniRule"/>
</dbReference>
<keyword evidence="3 4" id="KW-0648">Protein biosynthesis</keyword>
<comment type="subunit">
    <text evidence="4">Component of the eukaryotic translation initiation factor 3 (eIF-3) complex.</text>
</comment>
<evidence type="ECO:0000313" key="6">
    <source>
        <dbReference type="EMBL" id="EEC70234.1"/>
    </source>
</evidence>
<keyword evidence="2 4" id="KW-0396">Initiation factor</keyword>
<dbReference type="OMA" id="INRVTAC"/>
<dbReference type="GO" id="GO:0033290">
    <property type="term" value="C:eukaryotic 48S preinitiation complex"/>
    <property type="evidence" value="ECO:0007669"/>
    <property type="project" value="UniProtKB-UniRule"/>
</dbReference>
<comment type="function">
    <text evidence="4">Component of the eukaryotic translation initiation factor 3 (eIF-3) complex, which is involved in protein synthesis of a specialized repertoire of mRNAs and, together with other initiation factors, stimulates binding of mRNA and methionyl-tRNAi to the 40S ribosome. The eIF-3 complex specifically targets and initiates translation of a subset of mRNAs involved in cell proliferation.</text>
</comment>
<evidence type="ECO:0000256" key="1">
    <source>
        <dbReference type="ARBA" id="ARBA00022490"/>
    </source>
</evidence>
<evidence type="ECO:0000313" key="7">
    <source>
        <dbReference type="Proteomes" id="UP000007015"/>
    </source>
</evidence>
<proteinExistence type="inferred from homology"/>
<organism evidence="6 7">
    <name type="scientific">Oryza sativa subsp. indica</name>
    <name type="common">Rice</name>
    <dbReference type="NCBI Taxonomy" id="39946"/>
    <lineage>
        <taxon>Eukaryota</taxon>
        <taxon>Viridiplantae</taxon>
        <taxon>Streptophyta</taxon>
        <taxon>Embryophyta</taxon>
        <taxon>Tracheophyta</taxon>
        <taxon>Spermatophyta</taxon>
        <taxon>Magnoliopsida</taxon>
        <taxon>Liliopsida</taxon>
        <taxon>Poales</taxon>
        <taxon>Poaceae</taxon>
        <taxon>BOP clade</taxon>
        <taxon>Oryzoideae</taxon>
        <taxon>Oryzeae</taxon>
        <taxon>Oryzinae</taxon>
        <taxon>Oryza</taxon>
        <taxon>Oryza sativa</taxon>
    </lineage>
</organism>
<protein>
    <recommendedName>
        <fullName evidence="4">Eukaryotic translation initiation factor 3 subunit L</fullName>
        <shortName evidence="4">eIF3l</shortName>
    </recommendedName>
</protein>
<comment type="similarity">
    <text evidence="4">Belongs to the eIF-3 subunit L family.</text>
</comment>
<dbReference type="PANTHER" id="PTHR13242:SF0">
    <property type="entry name" value="EUKARYOTIC TRANSLATION INITIATION FACTOR 3 SUBUNIT L"/>
    <property type="match status" value="1"/>
</dbReference>
<keyword evidence="7" id="KW-1185">Reference proteome</keyword>
<dbReference type="GO" id="GO:0001732">
    <property type="term" value="P:formation of cytoplasmic translation initiation complex"/>
    <property type="evidence" value="ECO:0007669"/>
    <property type="project" value="UniProtKB-UniRule"/>
</dbReference>
<dbReference type="Proteomes" id="UP000007015">
    <property type="component" value="Chromosome 1"/>
</dbReference>
<evidence type="ECO:0000256" key="2">
    <source>
        <dbReference type="ARBA" id="ARBA00022540"/>
    </source>
</evidence>
<gene>
    <name evidence="6" type="ORF">OsI_01004</name>
</gene>
<dbReference type="InterPro" id="IPR019382">
    <property type="entry name" value="eIF3l"/>
</dbReference>
<sequence length="528" mass="61063">MAAAAAEGGGGGGGAVYDPSYVPDSVKTFVAHMYRHVRDKNVYEIHQMYEGGFQRLSDRLFRDAPWPAAEAVSPYCDGDHVFLLLYRELWYRHAYARASSSSSSSAPLTAGQRAESWANYCDLFSVVLHGVVNMQLPNQWLWDMVDEFVYQFQSFCQYRAKLKNKSDDELHQLKQFDKLQPNLICVEWNTGFSNTLKALLEKSMIAQILEREKEGLEQFTATDGYDYQGGSNVLKMLGYYSMIGLLRIHCLLGDYRTGLKCLAPIDLNQQGVYTIVIGSHISAIYHYGFANLMMRRYAEATREFSKILLYILKYKQYHQKSPQYDQILKKNEQMYALLAICLSLCPQHNLIDENVSTQLKEKYNDKMTKMQRFDDEAYAAYDELFSYACPKFITPSPPALDQPLTNYNQDAYRLQLKLFLYEVKQQQLLSGIRSYLKLYSTITIAKLAQYMEVDEATLRSILMTYKHKMHAVDNNGKIVSSADFDFYIKEDVIHVMESKPIKRHGDYFLRQILKFEEMIGELEKVQFD</sequence>
<dbReference type="HAMAP" id="MF_03011">
    <property type="entry name" value="eIF3l"/>
    <property type="match status" value="1"/>
</dbReference>
<keyword evidence="1 4" id="KW-0963">Cytoplasm</keyword>
<evidence type="ECO:0000256" key="4">
    <source>
        <dbReference type="HAMAP-Rule" id="MF_03011"/>
    </source>
</evidence>
<name>B8AB04_ORYSI</name>